<evidence type="ECO:0000313" key="2">
    <source>
        <dbReference type="Proteomes" id="UP000254640"/>
    </source>
</evidence>
<accession>A0A379ADU6</accession>
<name>A0A379ADU6_ENTAG</name>
<keyword evidence="2" id="KW-1185">Reference proteome</keyword>
<reference evidence="1 2" key="1">
    <citation type="submission" date="2018-06" db="EMBL/GenBank/DDBJ databases">
        <authorList>
            <consortium name="Pathogen Informatics"/>
            <person name="Doyle S."/>
        </authorList>
    </citation>
    <scope>NUCLEOTIDE SEQUENCE [LARGE SCALE GENOMIC DNA]</scope>
    <source>
        <strain evidence="1 2">NCTC9381</strain>
    </source>
</reference>
<dbReference type="Proteomes" id="UP000254640">
    <property type="component" value="Unassembled WGS sequence"/>
</dbReference>
<sequence>MWETAIKIRNIPKFNKSIIVFGSQNIEYLLKEDILQQYDVKDTDEVINAIKALEINATLGADVVAAVTKNDAELMMSWGREEVILAPNGIEPWEKKALTDKWSEKLPKSPWMLYIASAHPPNFTSFNKIIGDTLACIPPDSKLVIAGSVCEHIYREILKSKWANINVSRLELLYVLDDEDLAEVKNRAHVYFLPIEHGGGSNLKTAEALYSGKYVIGTKSAFRGFENYINCARVSLITSPQEFFAATRKALLSPIPELTESELHDIQGLTWGRTLESICLKVSEAYEVLINE</sequence>
<protein>
    <recommendedName>
        <fullName evidence="3">Glycosyl transferases group 1</fullName>
    </recommendedName>
</protein>
<proteinExistence type="predicted"/>
<dbReference type="SUPFAM" id="SSF53756">
    <property type="entry name" value="UDP-Glycosyltransferase/glycogen phosphorylase"/>
    <property type="match status" value="1"/>
</dbReference>
<evidence type="ECO:0008006" key="3">
    <source>
        <dbReference type="Google" id="ProtNLM"/>
    </source>
</evidence>
<dbReference type="EMBL" id="UGSO01000001">
    <property type="protein sequence ID" value="SUB16007.1"/>
    <property type="molecule type" value="Genomic_DNA"/>
</dbReference>
<dbReference type="Gene3D" id="3.40.50.2000">
    <property type="entry name" value="Glycogen Phosphorylase B"/>
    <property type="match status" value="1"/>
</dbReference>
<dbReference type="AlphaFoldDB" id="A0A379ADU6"/>
<organism evidence="1 2">
    <name type="scientific">Enterobacter agglomerans</name>
    <name type="common">Erwinia herbicola</name>
    <name type="synonym">Pantoea agglomerans</name>
    <dbReference type="NCBI Taxonomy" id="549"/>
    <lineage>
        <taxon>Bacteria</taxon>
        <taxon>Pseudomonadati</taxon>
        <taxon>Pseudomonadota</taxon>
        <taxon>Gammaproteobacteria</taxon>
        <taxon>Enterobacterales</taxon>
        <taxon>Erwiniaceae</taxon>
        <taxon>Pantoea</taxon>
        <taxon>Pantoea agglomerans group</taxon>
    </lineage>
</organism>
<evidence type="ECO:0000313" key="1">
    <source>
        <dbReference type="EMBL" id="SUB16007.1"/>
    </source>
</evidence>
<gene>
    <name evidence="1" type="ORF">NCTC9381_01904</name>
</gene>